<keyword evidence="6" id="KW-0862">Zinc</keyword>
<feature type="compositionally biased region" description="Basic and acidic residues" evidence="7">
    <location>
        <begin position="286"/>
        <end position="296"/>
    </location>
</feature>
<comment type="similarity">
    <text evidence="2">Belongs to the IFI6/IFI27 family.</text>
</comment>
<dbReference type="PANTHER" id="PTHR16932:SF18">
    <property type="entry name" value="INTERFERON, ALPHA-INDUCIBLE PROTEIN 27-LIKE 2"/>
    <property type="match status" value="1"/>
</dbReference>
<name>A0A8H6DNY5_9HYPO</name>
<dbReference type="PROSITE" id="PS50103">
    <property type="entry name" value="ZF_C3H1"/>
    <property type="match status" value="1"/>
</dbReference>
<dbReference type="Pfam" id="PF06140">
    <property type="entry name" value="Ifi-6-16"/>
    <property type="match status" value="1"/>
</dbReference>
<evidence type="ECO:0000256" key="4">
    <source>
        <dbReference type="ARBA" id="ARBA00022989"/>
    </source>
</evidence>
<evidence type="ECO:0000256" key="5">
    <source>
        <dbReference type="ARBA" id="ARBA00023136"/>
    </source>
</evidence>
<evidence type="ECO:0000313" key="9">
    <source>
        <dbReference type="EMBL" id="KAF5722217.1"/>
    </source>
</evidence>
<feature type="domain" description="C3H1-type" evidence="8">
    <location>
        <begin position="358"/>
        <end position="385"/>
    </location>
</feature>
<keyword evidence="6" id="KW-0479">Metal-binding</keyword>
<keyword evidence="4" id="KW-1133">Transmembrane helix</keyword>
<evidence type="ECO:0000259" key="8">
    <source>
        <dbReference type="PROSITE" id="PS50103"/>
    </source>
</evidence>
<dbReference type="InterPro" id="IPR038213">
    <property type="entry name" value="IFI6/IFI27-like_sf"/>
</dbReference>
<feature type="region of interest" description="Disordered" evidence="7">
    <location>
        <begin position="270"/>
        <end position="324"/>
    </location>
</feature>
<sequence>MLPSAKSILLAEDEATNSTLQSVKENPGSMLAMGLGAGMVIAPGLVVAPPISVAGFTTEGVSAGSLAAGIQSVIEDIASNSAFAICQSYATGGFGTAVIHGLVQGTGVGVGIGSIFSKWKHNVNCCKSESLDNADGPKADGSGQEDITGLNRDKEMKTAYLLSIFLPTRKMQLLQNMTSTATIATGAVLVVVPGLVAAPILGILGFGAGGIAAGSAAAGIQSGIGSVAAGSAFAILQSAGAGGAGLAVVNGVVQAAGAIVGATGLATKIKGQGDEHSANGDQEESDGTHEGNDAEKMGVASLSPEDDNKPNGEGEGEVPQSRVERELMRFRRLKDDFFRPAAAAAAVEEEPKAPKRDRNFKRLCHKFRKGHCRRGASCDLYHLVPWELPGRGYVDHPLDLFFANFKGFDYQRDKSFFDEFYRMCDHFGWSDDEATEPWYNFRIALIEEFNYVFGEDENDLQNWKKMFKIIGLSEPSSLSEAQTVMRPTRVNLVDLLQSTRTGEPVQRFETLEALSRYSYNTPNEIHDDGAFHDNKLFLNHRALWYHNGKYRTKVFPKDDAYAGGLLKMMLREISFQNPLSAAAPTTTTIIFLSFFGESLLLLLVNAQTHQAASLAPANNSSAESNLLLRLLLLRGFFFSLA</sequence>
<dbReference type="GO" id="GO:0016020">
    <property type="term" value="C:membrane"/>
    <property type="evidence" value="ECO:0007669"/>
    <property type="project" value="UniProtKB-SubCell"/>
</dbReference>
<evidence type="ECO:0000256" key="3">
    <source>
        <dbReference type="ARBA" id="ARBA00022692"/>
    </source>
</evidence>
<keyword evidence="6" id="KW-0863">Zinc-finger</keyword>
<dbReference type="Proteomes" id="UP000544331">
    <property type="component" value="Unassembled WGS sequence"/>
</dbReference>
<comment type="caution">
    <text evidence="9">The sequence shown here is derived from an EMBL/GenBank/DDBJ whole genome shotgun (WGS) entry which is preliminary data.</text>
</comment>
<comment type="subcellular location">
    <subcellularLocation>
        <location evidence="1">Membrane</location>
        <topology evidence="1">Multi-pass membrane protein</topology>
    </subcellularLocation>
</comment>
<reference evidence="9 10" key="1">
    <citation type="submission" date="2020-05" db="EMBL/GenBank/DDBJ databases">
        <title>Identification and distribution of gene clusters putatively required for synthesis of sphingolipid metabolism inhibitors in phylogenetically diverse species of the filamentous fungus Fusarium.</title>
        <authorList>
            <person name="Kim H.-S."/>
            <person name="Busman M."/>
            <person name="Brown D.W."/>
            <person name="Divon H."/>
            <person name="Uhlig S."/>
            <person name="Proctor R.H."/>
        </authorList>
    </citation>
    <scope>NUCLEOTIDE SEQUENCE [LARGE SCALE GENOMIC DNA]</scope>
    <source>
        <strain evidence="9 10">NRRL 66235</strain>
    </source>
</reference>
<dbReference type="AlphaFoldDB" id="A0A8H6DNY5"/>
<keyword evidence="10" id="KW-1185">Reference proteome</keyword>
<proteinExistence type="inferred from homology"/>
<dbReference type="InterPro" id="IPR009311">
    <property type="entry name" value="IFI6/IFI27-like"/>
</dbReference>
<gene>
    <name evidence="9" type="ORF">FMUND_2999</name>
</gene>
<dbReference type="OrthoDB" id="6105938at2759"/>
<evidence type="ECO:0000256" key="1">
    <source>
        <dbReference type="ARBA" id="ARBA00004141"/>
    </source>
</evidence>
<evidence type="ECO:0000256" key="2">
    <source>
        <dbReference type="ARBA" id="ARBA00007262"/>
    </source>
</evidence>
<evidence type="ECO:0000313" key="10">
    <source>
        <dbReference type="Proteomes" id="UP000544331"/>
    </source>
</evidence>
<dbReference type="InterPro" id="IPR000571">
    <property type="entry name" value="Znf_CCCH"/>
</dbReference>
<feature type="zinc finger region" description="C3H1-type" evidence="6">
    <location>
        <begin position="358"/>
        <end position="385"/>
    </location>
</feature>
<keyword evidence="5" id="KW-0472">Membrane</keyword>
<evidence type="ECO:0000256" key="7">
    <source>
        <dbReference type="SAM" id="MobiDB-lite"/>
    </source>
</evidence>
<accession>A0A8H6DNY5</accession>
<dbReference type="GO" id="GO:0008270">
    <property type="term" value="F:zinc ion binding"/>
    <property type="evidence" value="ECO:0007669"/>
    <property type="project" value="UniProtKB-KW"/>
</dbReference>
<keyword evidence="3" id="KW-0812">Transmembrane</keyword>
<organism evidence="9 10">
    <name type="scientific">Fusarium mundagurra</name>
    <dbReference type="NCBI Taxonomy" id="1567541"/>
    <lineage>
        <taxon>Eukaryota</taxon>
        <taxon>Fungi</taxon>
        <taxon>Dikarya</taxon>
        <taxon>Ascomycota</taxon>
        <taxon>Pezizomycotina</taxon>
        <taxon>Sordariomycetes</taxon>
        <taxon>Hypocreomycetidae</taxon>
        <taxon>Hypocreales</taxon>
        <taxon>Nectriaceae</taxon>
        <taxon>Fusarium</taxon>
        <taxon>Fusarium fujikuroi species complex</taxon>
    </lineage>
</organism>
<dbReference type="Gene3D" id="6.10.110.10">
    <property type="match status" value="2"/>
</dbReference>
<dbReference type="EMBL" id="JAAOAN010000090">
    <property type="protein sequence ID" value="KAF5722217.1"/>
    <property type="molecule type" value="Genomic_DNA"/>
</dbReference>
<protein>
    <recommendedName>
        <fullName evidence="8">C3H1-type domain-containing protein</fullName>
    </recommendedName>
</protein>
<dbReference type="PANTHER" id="PTHR16932">
    <property type="entry name" value="INTERFERON ALPHA-INDUCIBLE PROTEIN 27"/>
    <property type="match status" value="1"/>
</dbReference>
<evidence type="ECO:0000256" key="6">
    <source>
        <dbReference type="PROSITE-ProRule" id="PRU00723"/>
    </source>
</evidence>